<dbReference type="PANTHER" id="PTHR28164:SF1">
    <property type="entry name" value="PROTEIN STB3"/>
    <property type="match status" value="1"/>
</dbReference>
<evidence type="ECO:0008006" key="4">
    <source>
        <dbReference type="Google" id="ProtNLM"/>
    </source>
</evidence>
<feature type="region of interest" description="Disordered" evidence="1">
    <location>
        <begin position="259"/>
        <end position="314"/>
    </location>
</feature>
<dbReference type="EMBL" id="DS480380">
    <property type="protein sequence ID" value="EDO19347.1"/>
    <property type="molecule type" value="Genomic_DNA"/>
</dbReference>
<accession>A7TEP0</accession>
<dbReference type="eggNOG" id="ENOG502QW7S">
    <property type="taxonomic scope" value="Eukaryota"/>
</dbReference>
<evidence type="ECO:0000313" key="3">
    <source>
        <dbReference type="Proteomes" id="UP000000267"/>
    </source>
</evidence>
<dbReference type="InParanoid" id="A7TEP0"/>
<protein>
    <recommendedName>
        <fullName evidence="4">Protein STB3</fullName>
    </recommendedName>
</protein>
<dbReference type="Pfam" id="PF10330">
    <property type="entry name" value="Stb3"/>
    <property type="match status" value="1"/>
</dbReference>
<keyword evidence="3" id="KW-1185">Reference proteome</keyword>
<dbReference type="KEGG" id="vpo:Kpol_1036p94"/>
<dbReference type="InterPro" id="IPR018818">
    <property type="entry name" value="Stb3"/>
</dbReference>
<dbReference type="PANTHER" id="PTHR28164">
    <property type="entry name" value="PROTEIN STB3"/>
    <property type="match status" value="1"/>
</dbReference>
<proteinExistence type="predicted"/>
<dbReference type="PhylomeDB" id="A7TEP0"/>
<dbReference type="FunCoup" id="A7TEP0">
    <property type="interactions" value="78"/>
</dbReference>
<feature type="compositionally biased region" description="Polar residues" evidence="1">
    <location>
        <begin position="217"/>
        <end position="226"/>
    </location>
</feature>
<dbReference type="Proteomes" id="UP000000267">
    <property type="component" value="Unassembled WGS sequence"/>
</dbReference>
<dbReference type="HOGENOM" id="CLU_039968_0_0_1"/>
<feature type="region of interest" description="Disordered" evidence="1">
    <location>
        <begin position="191"/>
        <end position="226"/>
    </location>
</feature>
<dbReference type="GO" id="GO:0005634">
    <property type="term" value="C:nucleus"/>
    <property type="evidence" value="ECO:0007669"/>
    <property type="project" value="TreeGrafter"/>
</dbReference>
<evidence type="ECO:0000313" key="2">
    <source>
        <dbReference type="EMBL" id="EDO19347.1"/>
    </source>
</evidence>
<sequence>MNNEQEVTIKVEQLSRLLLSNGPLAIRYINNYISGQDPNFKKLSTSKQRRLILNVLQAGDKDKSVIFEKIGWGLWNAKVVKPEDFIKEREAMNIANAKVKDEHRKSSNDKHVLLQPSKTTYIDENALASDDEDDEVSGTFNDTDDILLNYDDIYSQRSKKTANLRRTSVVSVESPPESLKHEILAQQKLKPFMKSHRKSSTSSPQPITGESRRESRLSVSKESSIRSTLLPNNKNYQFYSKKSNASNDDNLIKLNNQISNNDSINSNYQEEPSALSDTDEEDWASIGAQSLRNTQSPIIRPTNPSKSKKSTDDSAALLLLSLKS</sequence>
<dbReference type="AlphaFoldDB" id="A7TEP0"/>
<reference evidence="2 3" key="1">
    <citation type="journal article" date="2007" name="Proc. Natl. Acad. Sci. U.S.A.">
        <title>Independent sorting-out of thousands of duplicated gene pairs in two yeast species descended from a whole-genome duplication.</title>
        <authorList>
            <person name="Scannell D.R."/>
            <person name="Frank A.C."/>
            <person name="Conant G.C."/>
            <person name="Byrne K.P."/>
            <person name="Woolfit M."/>
            <person name="Wolfe K.H."/>
        </authorList>
    </citation>
    <scope>NUCLEOTIDE SEQUENCE [LARGE SCALE GENOMIC DNA]</scope>
    <source>
        <strain evidence="3">ATCC 22028 / DSM 70294 / BCRC 21397 / CBS 2163 / NBRC 10782 / NRRL Y-8283 / UCD 57-17</strain>
    </source>
</reference>
<dbReference type="OrthoDB" id="5391991at2759"/>
<evidence type="ECO:0000256" key="1">
    <source>
        <dbReference type="SAM" id="MobiDB-lite"/>
    </source>
</evidence>
<feature type="compositionally biased region" description="Polar residues" evidence="1">
    <location>
        <begin position="287"/>
        <end position="297"/>
    </location>
</feature>
<name>A7TEP0_VANPO</name>
<dbReference type="RefSeq" id="XP_001647205.1">
    <property type="nucleotide sequence ID" value="XM_001647155.1"/>
</dbReference>
<dbReference type="GeneID" id="5547687"/>
<dbReference type="GO" id="GO:0000432">
    <property type="term" value="P:positive regulation of transcription from RNA polymerase II promoter by glucose"/>
    <property type="evidence" value="ECO:0007669"/>
    <property type="project" value="TreeGrafter"/>
</dbReference>
<organism evidence="3">
    <name type="scientific">Vanderwaltozyma polyspora (strain ATCC 22028 / DSM 70294 / BCRC 21397 / CBS 2163 / NBRC 10782 / NRRL Y-8283 / UCD 57-17)</name>
    <name type="common">Kluyveromyces polysporus</name>
    <dbReference type="NCBI Taxonomy" id="436907"/>
    <lineage>
        <taxon>Eukaryota</taxon>
        <taxon>Fungi</taxon>
        <taxon>Dikarya</taxon>
        <taxon>Ascomycota</taxon>
        <taxon>Saccharomycotina</taxon>
        <taxon>Saccharomycetes</taxon>
        <taxon>Saccharomycetales</taxon>
        <taxon>Saccharomycetaceae</taxon>
        <taxon>Vanderwaltozyma</taxon>
    </lineage>
</organism>
<dbReference type="GO" id="GO:0043565">
    <property type="term" value="F:sequence-specific DNA binding"/>
    <property type="evidence" value="ECO:0007669"/>
    <property type="project" value="TreeGrafter"/>
</dbReference>
<gene>
    <name evidence="2" type="ORF">Kpol_1036p94</name>
</gene>